<reference evidence="3" key="1">
    <citation type="submission" date="2011-07" db="EMBL/GenBank/DDBJ databases">
        <title>The complete genome of Cyclobacterium marinum DSM 745.</title>
        <authorList>
            <person name="Lucas S."/>
            <person name="Han J."/>
            <person name="Lapidus A."/>
            <person name="Bruce D."/>
            <person name="Goodwin L."/>
            <person name="Pitluck S."/>
            <person name="Peters L."/>
            <person name="Kyrpides N."/>
            <person name="Mavromatis K."/>
            <person name="Ivanova N."/>
            <person name="Ovchinnikova G."/>
            <person name="Chertkov O."/>
            <person name="Detter J.C."/>
            <person name="Tapia R."/>
            <person name="Han C."/>
            <person name="Land M."/>
            <person name="Hauser L."/>
            <person name="Markowitz V."/>
            <person name="Cheng J.-F."/>
            <person name="Hugenholtz P."/>
            <person name="Woyke T."/>
            <person name="Wu D."/>
            <person name="Tindall B."/>
            <person name="Schuetze A."/>
            <person name="Brambilla E."/>
            <person name="Klenk H.-P."/>
            <person name="Eisen J.A."/>
        </authorList>
    </citation>
    <scope>NUCLEOTIDE SEQUENCE [LARGE SCALE GENOMIC DNA]</scope>
    <source>
        <strain evidence="3">ATCC 25205 / DSM 745 / LMG 13164 / NCIMB 1802</strain>
    </source>
</reference>
<keyword evidence="1" id="KW-0812">Transmembrane</keyword>
<dbReference type="eggNOG" id="ENOG502ZA6T">
    <property type="taxonomic scope" value="Bacteria"/>
</dbReference>
<evidence type="ECO:0000256" key="1">
    <source>
        <dbReference type="SAM" id="Phobius"/>
    </source>
</evidence>
<dbReference type="HOGENOM" id="CLU_064054_1_0_10"/>
<feature type="transmembrane region" description="Helical" evidence="1">
    <location>
        <begin position="91"/>
        <end position="108"/>
    </location>
</feature>
<feature type="transmembrane region" description="Helical" evidence="1">
    <location>
        <begin position="36"/>
        <end position="58"/>
    </location>
</feature>
<dbReference type="KEGG" id="cmr:Cycma_0851"/>
<name>G0J3I5_CYCMS</name>
<accession>G0J3I5</accession>
<feature type="transmembrane region" description="Helical" evidence="1">
    <location>
        <begin position="6"/>
        <end position="24"/>
    </location>
</feature>
<gene>
    <name evidence="2" type="ordered locus">Cycma_0851</name>
</gene>
<dbReference type="Proteomes" id="UP000001635">
    <property type="component" value="Chromosome"/>
</dbReference>
<dbReference type="AlphaFoldDB" id="G0J3I5"/>
<dbReference type="EMBL" id="CP002955">
    <property type="protein sequence ID" value="AEL24624.1"/>
    <property type="molecule type" value="Genomic_DNA"/>
</dbReference>
<protein>
    <submittedName>
        <fullName evidence="2">Uncharacterized protein</fullName>
    </submittedName>
</protein>
<dbReference type="InterPro" id="IPR046674">
    <property type="entry name" value="DUF6544"/>
</dbReference>
<dbReference type="STRING" id="880070.Cycma_0851"/>
<feature type="transmembrane region" description="Helical" evidence="1">
    <location>
        <begin position="64"/>
        <end position="84"/>
    </location>
</feature>
<evidence type="ECO:0000313" key="2">
    <source>
        <dbReference type="EMBL" id="AEL24624.1"/>
    </source>
</evidence>
<keyword evidence="3" id="KW-1185">Reference proteome</keyword>
<organism evidence="2 3">
    <name type="scientific">Cyclobacterium marinum (strain ATCC 25205 / DSM 745 / LMG 13164 / NCIMB 1802)</name>
    <name type="common">Flectobacillus marinus</name>
    <dbReference type="NCBI Taxonomy" id="880070"/>
    <lineage>
        <taxon>Bacteria</taxon>
        <taxon>Pseudomonadati</taxon>
        <taxon>Bacteroidota</taxon>
        <taxon>Cytophagia</taxon>
        <taxon>Cytophagales</taxon>
        <taxon>Cyclobacteriaceae</taxon>
        <taxon>Cyclobacterium</taxon>
    </lineage>
</organism>
<evidence type="ECO:0000313" key="3">
    <source>
        <dbReference type="Proteomes" id="UP000001635"/>
    </source>
</evidence>
<proteinExistence type="predicted"/>
<sequence>MRTVFIVIIVIHGVIHLFGFLKAFDLSALNAISQPITRLMGILWLVAFALFAITAFFLAARFHYWQLTGLAGIILSQFLILNYWADAKFGTIINLIVLVYIILAYFTFNFKEMVKEEVDIMSANSKINGQAILSEEMLVGLPEIVQRWLINNGSIGKALVYNVYLKQELQMRMKPEQKQWMNAQAHQYFTLEPPAFNWSVDLQMSPFLPVVGRDKFENGEGEMTIKLFSLLPIVNTKVENKINQASLQRYLAEMVWFPSFAVSPYLTWERVDKNSVKATMEYKGTKGSGVFYFDERGEFKKFVAMRYKDSKDSIPTEWTVSAIKTEKRNGIRIPVSSKAEWKLERGNWTWLKLEITEIKYNIGEMPSVMD</sequence>
<dbReference type="Pfam" id="PF20181">
    <property type="entry name" value="DUF6544"/>
    <property type="match status" value="1"/>
</dbReference>
<keyword evidence="1" id="KW-1133">Transmembrane helix</keyword>
<keyword evidence="1" id="KW-0472">Membrane</keyword>